<sequence>MAAGAAHAEVERKFDVDESTPPPNLARLVAAVHRGDPESLDAEYFDTEGHDLAARRITLRRRLGGTDAGWHLTLPAGTHTRFWAPPHSETTAPPVLVDRVRAVVRDRPLGPIARIATTRVTSTLHDDTGAVRAQFHDDRVAAWTCDSEMATLRWREWEIELTDPDDRALLTRLTTAVRHAGAHPAGQPSKLARLVGEPAPHRPGDALRRALADQVEALLRWDRAVRDDADDAIHQMRVTTRRIRSLLRDGGLGADTVVLDELRELAALLGSARDAEVLAQRYRAALDALDPQLVRGPVRARLVGGAERAYHRGWRRVVGALDTARYFRLLDGLDALVADSCAPSTSASGSVSAAYKRLRRAAKNTAGTAGSGRDEALHRIRKAAKRLRYLAAASDTRGGAKVARRAAAIQTLLGEHQDSVVARTHLRQQADAAHAAGEDTFTYGLLHEREELLARDRRSHLDAALDKLARAMRRW</sequence>
<protein>
    <submittedName>
        <fullName evidence="1">Uncharacterized protein</fullName>
    </submittedName>
</protein>
<reference evidence="1 2" key="1">
    <citation type="submission" date="2017-04" db="EMBL/GenBank/DDBJ databases">
        <title>The new phylogeny of genus Mycobacterium.</title>
        <authorList>
            <person name="Tortoli E."/>
            <person name="Trovato A."/>
            <person name="Cirillo D.M."/>
        </authorList>
    </citation>
    <scope>NUCLEOTIDE SEQUENCE [LARGE SCALE GENOMIC DNA]</scope>
    <source>
        <strain evidence="1 2">KCTC 19819</strain>
    </source>
</reference>
<dbReference type="Gene3D" id="1.40.20.10">
    <property type="entry name" value="CHAD domain"/>
    <property type="match status" value="1"/>
</dbReference>
<dbReference type="SMART" id="SM01118">
    <property type="entry name" value="CYTH"/>
    <property type="match status" value="1"/>
</dbReference>
<dbReference type="PANTHER" id="PTHR39339">
    <property type="entry name" value="SLR1444 PROTEIN"/>
    <property type="match status" value="1"/>
</dbReference>
<dbReference type="CDD" id="cd07374">
    <property type="entry name" value="CYTH-like_Pase"/>
    <property type="match status" value="1"/>
</dbReference>
<proteinExistence type="predicted"/>
<name>A0A7I7SAC2_9MYCO</name>
<dbReference type="EMBL" id="NCXO01000003">
    <property type="protein sequence ID" value="OSC35529.1"/>
    <property type="molecule type" value="Genomic_DNA"/>
</dbReference>
<comment type="caution">
    <text evidence="1">The sequence shown here is derived from an EMBL/GenBank/DDBJ whole genome shotgun (WGS) entry which is preliminary data.</text>
</comment>
<dbReference type="Pfam" id="PF01928">
    <property type="entry name" value="CYTH"/>
    <property type="match status" value="1"/>
</dbReference>
<dbReference type="AlphaFoldDB" id="A0A7I7SAC2"/>
<dbReference type="InterPro" id="IPR033469">
    <property type="entry name" value="CYTH-like_dom_sf"/>
</dbReference>
<dbReference type="Gene3D" id="2.40.320.10">
    <property type="entry name" value="Hypothetical Protein Pfu-838710-001"/>
    <property type="match status" value="1"/>
</dbReference>
<dbReference type="Proteomes" id="UP000193577">
    <property type="component" value="Unassembled WGS sequence"/>
</dbReference>
<dbReference type="PANTHER" id="PTHR39339:SF1">
    <property type="entry name" value="CHAD DOMAIN-CONTAINING PROTEIN"/>
    <property type="match status" value="1"/>
</dbReference>
<dbReference type="SUPFAM" id="SSF55154">
    <property type="entry name" value="CYTH-like phosphatases"/>
    <property type="match status" value="1"/>
</dbReference>
<keyword evidence="2" id="KW-1185">Reference proteome</keyword>
<gene>
    <name evidence="1" type="ORF">B8W67_02040</name>
</gene>
<dbReference type="Pfam" id="PF05235">
    <property type="entry name" value="CHAD"/>
    <property type="match status" value="1"/>
</dbReference>
<evidence type="ECO:0000313" key="1">
    <source>
        <dbReference type="EMBL" id="OSC35529.1"/>
    </source>
</evidence>
<accession>A0A7I7SAC2</accession>
<dbReference type="PROSITE" id="PS51708">
    <property type="entry name" value="CHAD"/>
    <property type="match status" value="1"/>
</dbReference>
<evidence type="ECO:0000313" key="2">
    <source>
        <dbReference type="Proteomes" id="UP000193577"/>
    </source>
</evidence>
<dbReference type="InterPro" id="IPR023577">
    <property type="entry name" value="CYTH_domain"/>
</dbReference>
<dbReference type="InterPro" id="IPR007899">
    <property type="entry name" value="CHAD_dom"/>
</dbReference>
<dbReference type="OrthoDB" id="9777271at2"/>
<dbReference type="RefSeq" id="WP_085302059.1">
    <property type="nucleotide sequence ID" value="NZ_AP022594.1"/>
</dbReference>
<dbReference type="InterPro" id="IPR038186">
    <property type="entry name" value="CHAD_dom_sf"/>
</dbReference>
<dbReference type="SMART" id="SM00880">
    <property type="entry name" value="CHAD"/>
    <property type="match status" value="1"/>
</dbReference>
<organism evidence="1 2">
    <name type="scientific">Mycolicibacillus koreensis</name>
    <dbReference type="NCBI Taxonomy" id="1069220"/>
    <lineage>
        <taxon>Bacteria</taxon>
        <taxon>Bacillati</taxon>
        <taxon>Actinomycetota</taxon>
        <taxon>Actinomycetes</taxon>
        <taxon>Mycobacteriales</taxon>
        <taxon>Mycobacteriaceae</taxon>
        <taxon>Mycolicibacillus</taxon>
    </lineage>
</organism>